<accession>A0A938XU08</accession>
<organism evidence="1 2">
    <name type="scientific">Halanaerobacter jeridensis</name>
    <dbReference type="NCBI Taxonomy" id="706427"/>
    <lineage>
        <taxon>Bacteria</taxon>
        <taxon>Bacillati</taxon>
        <taxon>Bacillota</taxon>
        <taxon>Clostridia</taxon>
        <taxon>Halanaerobiales</taxon>
        <taxon>Halobacteroidaceae</taxon>
        <taxon>Halanaerobacter</taxon>
    </lineage>
</organism>
<dbReference type="RefSeq" id="WP_204701647.1">
    <property type="nucleotide sequence ID" value="NZ_JAFBDQ010000007.1"/>
</dbReference>
<reference evidence="1" key="1">
    <citation type="submission" date="2021-01" db="EMBL/GenBank/DDBJ databases">
        <title>Genomic Encyclopedia of Type Strains, Phase IV (KMG-IV): sequencing the most valuable type-strain genomes for metagenomic binning, comparative biology and taxonomic classification.</title>
        <authorList>
            <person name="Goeker M."/>
        </authorList>
    </citation>
    <scope>NUCLEOTIDE SEQUENCE</scope>
    <source>
        <strain evidence="1">DSM 23230</strain>
    </source>
</reference>
<name>A0A938XU08_9FIRM</name>
<evidence type="ECO:0000313" key="2">
    <source>
        <dbReference type="Proteomes" id="UP000774000"/>
    </source>
</evidence>
<dbReference type="Proteomes" id="UP000774000">
    <property type="component" value="Unassembled WGS sequence"/>
</dbReference>
<protein>
    <submittedName>
        <fullName evidence="1">Uncharacterized protein</fullName>
    </submittedName>
</protein>
<keyword evidence="2" id="KW-1185">Reference proteome</keyword>
<proteinExistence type="predicted"/>
<gene>
    <name evidence="1" type="ORF">JOC47_001730</name>
</gene>
<evidence type="ECO:0000313" key="1">
    <source>
        <dbReference type="EMBL" id="MBM7556879.1"/>
    </source>
</evidence>
<dbReference type="EMBL" id="JAFBDQ010000007">
    <property type="protein sequence ID" value="MBM7556879.1"/>
    <property type="molecule type" value="Genomic_DNA"/>
</dbReference>
<dbReference type="AlphaFoldDB" id="A0A938XU08"/>
<sequence length="91" mass="10579">MSMCPLYYRCPLADEILLADNVELIKEYLKTPGVLTSEGLSECYESKYCKSNYRECARFNVIKEVGFDHLPEDLLPHQEMRSNEIIDDVLE</sequence>
<comment type="caution">
    <text evidence="1">The sequence shown here is derived from an EMBL/GenBank/DDBJ whole genome shotgun (WGS) entry which is preliminary data.</text>
</comment>